<protein>
    <submittedName>
        <fullName evidence="2">Uncharacterized protein</fullName>
    </submittedName>
</protein>
<reference evidence="2 3" key="1">
    <citation type="submission" date="2016-10" db="EMBL/GenBank/DDBJ databases">
        <title>Genome sequence of the basidiomycete white-rot fungus Trametes pubescens.</title>
        <authorList>
            <person name="Makela M.R."/>
            <person name="Granchi Z."/>
            <person name="Peng M."/>
            <person name="De Vries R.P."/>
            <person name="Grigoriev I."/>
            <person name="Riley R."/>
            <person name="Hilden K."/>
        </authorList>
    </citation>
    <scope>NUCLEOTIDE SEQUENCE [LARGE SCALE GENOMIC DNA]</scope>
    <source>
        <strain evidence="2 3">FBCC735</strain>
    </source>
</reference>
<dbReference type="STRING" id="154538.A0A1M2VUF0"/>
<evidence type="ECO:0000256" key="1">
    <source>
        <dbReference type="SAM" id="MobiDB-lite"/>
    </source>
</evidence>
<feature type="compositionally biased region" description="Low complexity" evidence="1">
    <location>
        <begin position="38"/>
        <end position="47"/>
    </location>
</feature>
<sequence>MEDSESPHSPHPALPELEDEDMQPPSPESHAPPMATISPSLLGGSPSPRREGLRVFNHSPSTPLSRVRDDTQFIEVHLDPVSTDLPNDEFLGKNALQQECEARRAESELSEHITVAASALLPPIEGSCGVSPTDPEVAEQRAQA</sequence>
<feature type="region of interest" description="Disordered" evidence="1">
    <location>
        <begin position="1"/>
        <end position="65"/>
    </location>
</feature>
<dbReference type="Proteomes" id="UP000184267">
    <property type="component" value="Unassembled WGS sequence"/>
</dbReference>
<accession>A0A1M2VUF0</accession>
<evidence type="ECO:0000313" key="2">
    <source>
        <dbReference type="EMBL" id="OJT11166.1"/>
    </source>
</evidence>
<keyword evidence="3" id="KW-1185">Reference proteome</keyword>
<dbReference type="OrthoDB" id="3256408at2759"/>
<comment type="caution">
    <text evidence="2">The sequence shown here is derived from an EMBL/GenBank/DDBJ whole genome shotgun (WGS) entry which is preliminary data.</text>
</comment>
<name>A0A1M2VUF0_TRAPU</name>
<dbReference type="EMBL" id="MNAD01000682">
    <property type="protein sequence ID" value="OJT11166.1"/>
    <property type="molecule type" value="Genomic_DNA"/>
</dbReference>
<dbReference type="AlphaFoldDB" id="A0A1M2VUF0"/>
<organism evidence="2 3">
    <name type="scientific">Trametes pubescens</name>
    <name type="common">White-rot fungus</name>
    <dbReference type="NCBI Taxonomy" id="154538"/>
    <lineage>
        <taxon>Eukaryota</taxon>
        <taxon>Fungi</taxon>
        <taxon>Dikarya</taxon>
        <taxon>Basidiomycota</taxon>
        <taxon>Agaricomycotina</taxon>
        <taxon>Agaricomycetes</taxon>
        <taxon>Polyporales</taxon>
        <taxon>Polyporaceae</taxon>
        <taxon>Trametes</taxon>
    </lineage>
</organism>
<evidence type="ECO:0000313" key="3">
    <source>
        <dbReference type="Proteomes" id="UP000184267"/>
    </source>
</evidence>
<gene>
    <name evidence="2" type="ORF">TRAPUB_12322</name>
</gene>
<proteinExistence type="predicted"/>